<evidence type="ECO:0000313" key="3">
    <source>
        <dbReference type="Proteomes" id="UP000236161"/>
    </source>
</evidence>
<keyword evidence="3" id="KW-1185">Reference proteome</keyword>
<protein>
    <recommendedName>
        <fullName evidence="1">DUF2470 domain-containing protein</fullName>
    </recommendedName>
</protein>
<feature type="domain" description="DUF2470" evidence="1">
    <location>
        <begin position="139"/>
        <end position="211"/>
    </location>
</feature>
<reference evidence="2 3" key="1">
    <citation type="journal article" date="2017" name="Nature">
        <title>The Apostasia genome and the evolution of orchids.</title>
        <authorList>
            <person name="Zhang G.Q."/>
            <person name="Liu K.W."/>
            <person name="Li Z."/>
            <person name="Lohaus R."/>
            <person name="Hsiao Y.Y."/>
            <person name="Niu S.C."/>
            <person name="Wang J.Y."/>
            <person name="Lin Y.C."/>
            <person name="Xu Q."/>
            <person name="Chen L.J."/>
            <person name="Yoshida K."/>
            <person name="Fujiwara S."/>
            <person name="Wang Z.W."/>
            <person name="Zhang Y.Q."/>
            <person name="Mitsuda N."/>
            <person name="Wang M."/>
            <person name="Liu G.H."/>
            <person name="Pecoraro L."/>
            <person name="Huang H.X."/>
            <person name="Xiao X.J."/>
            <person name="Lin M."/>
            <person name="Wu X.Y."/>
            <person name="Wu W.L."/>
            <person name="Chen Y.Y."/>
            <person name="Chang S.B."/>
            <person name="Sakamoto S."/>
            <person name="Ohme-Takagi M."/>
            <person name="Yagi M."/>
            <person name="Zeng S.J."/>
            <person name="Shen C.Y."/>
            <person name="Yeh C.M."/>
            <person name="Luo Y.B."/>
            <person name="Tsai W.C."/>
            <person name="Van de Peer Y."/>
            <person name="Liu Z.J."/>
        </authorList>
    </citation>
    <scope>NUCLEOTIDE SEQUENCE [LARGE SCALE GENOMIC DNA]</scope>
    <source>
        <strain evidence="3">cv. Shenzhen</strain>
        <tissue evidence="2">Stem</tissue>
    </source>
</reference>
<dbReference type="EMBL" id="KZ451883">
    <property type="protein sequence ID" value="PKA67046.1"/>
    <property type="molecule type" value="Genomic_DNA"/>
</dbReference>
<dbReference type="Proteomes" id="UP000236161">
    <property type="component" value="Unassembled WGS sequence"/>
</dbReference>
<dbReference type="Gene3D" id="3.20.180.10">
    <property type="entry name" value="PNP-oxidase-like"/>
    <property type="match status" value="1"/>
</dbReference>
<dbReference type="PANTHER" id="PTHR13343">
    <property type="entry name" value="CREG1 PROTEIN"/>
    <property type="match status" value="1"/>
</dbReference>
<dbReference type="STRING" id="1088818.A0A2I0BGX9"/>
<dbReference type="OrthoDB" id="2138282at2759"/>
<dbReference type="SUPFAM" id="SSF50475">
    <property type="entry name" value="FMN-binding split barrel"/>
    <property type="match status" value="1"/>
</dbReference>
<dbReference type="Gene3D" id="2.30.110.10">
    <property type="entry name" value="Electron Transport, Fmn-binding Protein, Chain A"/>
    <property type="match status" value="1"/>
</dbReference>
<dbReference type="Pfam" id="PF10615">
    <property type="entry name" value="DUF2470"/>
    <property type="match status" value="1"/>
</dbReference>
<gene>
    <name evidence="2" type="ORF">AXF42_Ash004537</name>
</gene>
<dbReference type="PANTHER" id="PTHR13343:SF22">
    <property type="entry name" value="GLUTAMYL-TRNA REDUCTASE-BINDING PROTEIN, CHLOROPLASTIC"/>
    <property type="match status" value="1"/>
</dbReference>
<organism evidence="2 3">
    <name type="scientific">Apostasia shenzhenica</name>
    <dbReference type="NCBI Taxonomy" id="1088818"/>
    <lineage>
        <taxon>Eukaryota</taxon>
        <taxon>Viridiplantae</taxon>
        <taxon>Streptophyta</taxon>
        <taxon>Embryophyta</taxon>
        <taxon>Tracheophyta</taxon>
        <taxon>Spermatophyta</taxon>
        <taxon>Magnoliopsida</taxon>
        <taxon>Liliopsida</taxon>
        <taxon>Asparagales</taxon>
        <taxon>Orchidaceae</taxon>
        <taxon>Apostasioideae</taxon>
        <taxon>Apostasia</taxon>
    </lineage>
</organism>
<dbReference type="InterPro" id="IPR012349">
    <property type="entry name" value="Split_barrel_FMN-bd"/>
</dbReference>
<evidence type="ECO:0000313" key="2">
    <source>
        <dbReference type="EMBL" id="PKA67046.1"/>
    </source>
</evidence>
<dbReference type="InterPro" id="IPR019595">
    <property type="entry name" value="DUF2470"/>
</dbReference>
<sequence length="240" mass="27170">MELSSIGTLSVVSPDGWPIGVGARFVVDLQGTPALCLREPKQLLANDCSSSFHVQLGQSRSSSRQCTLLGRLVKLDDGLLVKKLSSRWEKKFGENVDEDLIYLIMVKHVLQMEDFEDVVWVTPSEYSNAEPDPLRNFAEQIVYEMGSKHAEDVQRLCNIYVESDFQVTDAKLTWVDRLGFDLHVHSEGGVYAARVPFAREVTDEKGVKSSFNCMFHLAWEVEKGYVLPNFEKVNLLKKVR</sequence>
<dbReference type="GO" id="GO:0009507">
    <property type="term" value="C:chloroplast"/>
    <property type="evidence" value="ECO:0007669"/>
    <property type="project" value="TreeGrafter"/>
</dbReference>
<accession>A0A2I0BGX9</accession>
<dbReference type="InterPro" id="IPR037119">
    <property type="entry name" value="Haem_oxidase_HugZ-like_sf"/>
</dbReference>
<dbReference type="AlphaFoldDB" id="A0A2I0BGX9"/>
<proteinExistence type="predicted"/>
<evidence type="ECO:0000259" key="1">
    <source>
        <dbReference type="Pfam" id="PF10615"/>
    </source>
</evidence>
<name>A0A2I0BGX9_9ASPA</name>